<organism evidence="2 3">
    <name type="scientific">Haliangium ochraceum (strain DSM 14365 / JCM 11303 / SMP-2)</name>
    <dbReference type="NCBI Taxonomy" id="502025"/>
    <lineage>
        <taxon>Bacteria</taxon>
        <taxon>Pseudomonadati</taxon>
        <taxon>Myxococcota</taxon>
        <taxon>Polyangia</taxon>
        <taxon>Haliangiales</taxon>
        <taxon>Kofleriaceae</taxon>
        <taxon>Haliangium</taxon>
    </lineage>
</organism>
<sequence length="163" mass="17588">MDRAVRVDDAVYHLRWGSAEVVVGLSQNALAVSAPMFKELPSGKEALFCLRLLQLNDTMGGVASFAIQADGWVVLQAGRSAKGMDLHEFKVVVRSVGKFADLYDDQLFDEFYDSQLSGQHRLPTDDYLPEGEEALGTAPAVPVDSALTEGSREGGSEPPKSDA</sequence>
<evidence type="ECO:0008006" key="4">
    <source>
        <dbReference type="Google" id="ProtNLM"/>
    </source>
</evidence>
<evidence type="ECO:0000256" key="1">
    <source>
        <dbReference type="SAM" id="MobiDB-lite"/>
    </source>
</evidence>
<keyword evidence="3" id="KW-1185">Reference proteome</keyword>
<evidence type="ECO:0000313" key="2">
    <source>
        <dbReference type="EMBL" id="ACY18799.1"/>
    </source>
</evidence>
<name>D0LNX3_HALO1</name>
<dbReference type="EMBL" id="CP001804">
    <property type="protein sequence ID" value="ACY18799.1"/>
    <property type="molecule type" value="Genomic_DNA"/>
</dbReference>
<feature type="compositionally biased region" description="Basic and acidic residues" evidence="1">
    <location>
        <begin position="150"/>
        <end position="163"/>
    </location>
</feature>
<dbReference type="KEGG" id="hoh:Hoch_6329"/>
<accession>D0LNX3</accession>
<dbReference type="HOGENOM" id="CLU_1624827_0_0_7"/>
<proteinExistence type="predicted"/>
<feature type="region of interest" description="Disordered" evidence="1">
    <location>
        <begin position="122"/>
        <end position="163"/>
    </location>
</feature>
<dbReference type="SUPFAM" id="SSF69635">
    <property type="entry name" value="Type III secretory system chaperone-like"/>
    <property type="match status" value="1"/>
</dbReference>
<gene>
    <name evidence="2" type="ordered locus">Hoch_6329</name>
</gene>
<dbReference type="Gene3D" id="3.30.1460.10">
    <property type="match status" value="1"/>
</dbReference>
<dbReference type="Proteomes" id="UP000001880">
    <property type="component" value="Chromosome"/>
</dbReference>
<reference evidence="2 3" key="1">
    <citation type="journal article" date="2010" name="Stand. Genomic Sci.">
        <title>Complete genome sequence of Haliangium ochraceum type strain (SMP-2).</title>
        <authorList>
            <consortium name="US DOE Joint Genome Institute (JGI-PGF)"/>
            <person name="Ivanova N."/>
            <person name="Daum C."/>
            <person name="Lang E."/>
            <person name="Abt B."/>
            <person name="Kopitz M."/>
            <person name="Saunders E."/>
            <person name="Lapidus A."/>
            <person name="Lucas S."/>
            <person name="Glavina Del Rio T."/>
            <person name="Nolan M."/>
            <person name="Tice H."/>
            <person name="Copeland A."/>
            <person name="Cheng J.F."/>
            <person name="Chen F."/>
            <person name="Bruce D."/>
            <person name="Goodwin L."/>
            <person name="Pitluck S."/>
            <person name="Mavromatis K."/>
            <person name="Pati A."/>
            <person name="Mikhailova N."/>
            <person name="Chen A."/>
            <person name="Palaniappan K."/>
            <person name="Land M."/>
            <person name="Hauser L."/>
            <person name="Chang Y.J."/>
            <person name="Jeffries C.D."/>
            <person name="Detter J.C."/>
            <person name="Brettin T."/>
            <person name="Rohde M."/>
            <person name="Goker M."/>
            <person name="Bristow J."/>
            <person name="Markowitz V."/>
            <person name="Eisen J.A."/>
            <person name="Hugenholtz P."/>
            <person name="Kyrpides N.C."/>
            <person name="Klenk H.P."/>
        </authorList>
    </citation>
    <scope>NUCLEOTIDE SEQUENCE [LARGE SCALE GENOMIC DNA]</scope>
    <source>
        <strain evidence="3">DSM 14365 / CIP 107738 / JCM 11303 / AJ 13395 / SMP-2</strain>
    </source>
</reference>
<evidence type="ECO:0000313" key="3">
    <source>
        <dbReference type="Proteomes" id="UP000001880"/>
    </source>
</evidence>
<protein>
    <recommendedName>
        <fullName evidence="4">Tir chaperone family protein</fullName>
    </recommendedName>
</protein>
<dbReference type="AlphaFoldDB" id="D0LNX3"/>